<proteinExistence type="predicted"/>
<dbReference type="Proteomes" id="UP000887578">
    <property type="component" value="Unplaced"/>
</dbReference>
<organism evidence="1 2">
    <name type="scientific">Panagrolaimus davidi</name>
    <dbReference type="NCBI Taxonomy" id="227884"/>
    <lineage>
        <taxon>Eukaryota</taxon>
        <taxon>Metazoa</taxon>
        <taxon>Ecdysozoa</taxon>
        <taxon>Nematoda</taxon>
        <taxon>Chromadorea</taxon>
        <taxon>Rhabditida</taxon>
        <taxon>Tylenchina</taxon>
        <taxon>Panagrolaimomorpha</taxon>
        <taxon>Panagrolaimoidea</taxon>
        <taxon>Panagrolaimidae</taxon>
        <taxon>Panagrolaimus</taxon>
    </lineage>
</organism>
<keyword evidence="1" id="KW-1185">Reference proteome</keyword>
<evidence type="ECO:0000313" key="1">
    <source>
        <dbReference type="Proteomes" id="UP000887578"/>
    </source>
</evidence>
<sequence length="92" mass="10135">MPEVSSSIPFTEIRSGAFEGFNSGAAKNEKVYITIFSHNPITDKIEKLADAYEVKSGSGVVIGFDNKIHNVKNGKLWIDQTGKSHSRRPQNV</sequence>
<reference evidence="2" key="1">
    <citation type="submission" date="2022-11" db="UniProtKB">
        <authorList>
            <consortium name="WormBaseParasite"/>
        </authorList>
    </citation>
    <scope>IDENTIFICATION</scope>
</reference>
<dbReference type="AlphaFoldDB" id="A0A914QCZ0"/>
<dbReference type="WBParaSite" id="PDA_v2.g29588.t1">
    <property type="protein sequence ID" value="PDA_v2.g29588.t1"/>
    <property type="gene ID" value="PDA_v2.g29588"/>
</dbReference>
<protein>
    <submittedName>
        <fullName evidence="2">Uncharacterized protein</fullName>
    </submittedName>
</protein>
<evidence type="ECO:0000313" key="2">
    <source>
        <dbReference type="WBParaSite" id="PDA_v2.g29588.t1"/>
    </source>
</evidence>
<accession>A0A914QCZ0</accession>
<name>A0A914QCZ0_9BILA</name>